<dbReference type="Proteomes" id="UP000231987">
    <property type="component" value="Unassembled WGS sequence"/>
</dbReference>
<protein>
    <recommendedName>
        <fullName evidence="3">DUF4145 domain-containing protein</fullName>
    </recommendedName>
</protein>
<dbReference type="EMBL" id="NJGD01000019">
    <property type="protein sequence ID" value="PJR11496.1"/>
    <property type="molecule type" value="Genomic_DNA"/>
</dbReference>
<accession>A0A2J0YVC7</accession>
<sequence length="272" mass="30665">MSERTRKFSAELDKLIEDGTMLSLAMEHDCEPDRFNKIYLEAFNGDEAKLKSLQVKLPNFRSEYQGWYSKAQAVIKQVMPDRLSDFTSYFEVPKGRKEITFQNYMIRDYLQGLNVTRGWQQDVIADGKAAIPEFTQQLNMVKAAKATLDSTLMDLKAVLQADLFDSEIETAGALAKAGYLRAAGAICGVVIEKHLLHVCDVHNVTVRKKNPGISDLSQLLRDADVTTVPQWRFIQHLADIRNICDHAKGREPTKEEIADLVAGAEKVLKTIF</sequence>
<dbReference type="AlphaFoldDB" id="A0A2J0YVC7"/>
<name>A0A2J0YVC7_RHIML</name>
<evidence type="ECO:0008006" key="3">
    <source>
        <dbReference type="Google" id="ProtNLM"/>
    </source>
</evidence>
<reference evidence="1 2" key="1">
    <citation type="submission" date="2017-06" db="EMBL/GenBank/DDBJ databases">
        <title>Ensifer strains isolated from leguminous trees and herbs display diverse denitrification phenotypes with some acting as strong N2O sinks.</title>
        <authorList>
            <person name="Woliy K."/>
            <person name="Mania D."/>
            <person name="Bakken L.R."/>
            <person name="Frostegard A."/>
        </authorList>
    </citation>
    <scope>NUCLEOTIDE SEQUENCE [LARGE SCALE GENOMIC DNA]</scope>
    <source>
        <strain evidence="1 2">AC50a</strain>
    </source>
</reference>
<dbReference type="RefSeq" id="WP_100674235.1">
    <property type="nucleotide sequence ID" value="NZ_NJGD01000019.1"/>
</dbReference>
<proteinExistence type="predicted"/>
<evidence type="ECO:0000313" key="2">
    <source>
        <dbReference type="Proteomes" id="UP000231987"/>
    </source>
</evidence>
<evidence type="ECO:0000313" key="1">
    <source>
        <dbReference type="EMBL" id="PJR11496.1"/>
    </source>
</evidence>
<organism evidence="1 2">
    <name type="scientific">Rhizobium meliloti</name>
    <name type="common">Ensifer meliloti</name>
    <name type="synonym">Sinorhizobium meliloti</name>
    <dbReference type="NCBI Taxonomy" id="382"/>
    <lineage>
        <taxon>Bacteria</taxon>
        <taxon>Pseudomonadati</taxon>
        <taxon>Pseudomonadota</taxon>
        <taxon>Alphaproteobacteria</taxon>
        <taxon>Hyphomicrobiales</taxon>
        <taxon>Rhizobiaceae</taxon>
        <taxon>Sinorhizobium/Ensifer group</taxon>
        <taxon>Sinorhizobium</taxon>
    </lineage>
</organism>
<gene>
    <name evidence="1" type="ORF">CEJ86_27400</name>
</gene>
<comment type="caution">
    <text evidence="1">The sequence shown here is derived from an EMBL/GenBank/DDBJ whole genome shotgun (WGS) entry which is preliminary data.</text>
</comment>